<feature type="transmembrane region" description="Helical" evidence="1">
    <location>
        <begin position="29"/>
        <end position="49"/>
    </location>
</feature>
<evidence type="ECO:0000313" key="3">
    <source>
        <dbReference type="Proteomes" id="UP000481153"/>
    </source>
</evidence>
<protein>
    <submittedName>
        <fullName evidence="2">Uncharacterized protein</fullName>
    </submittedName>
</protein>
<evidence type="ECO:0000313" key="2">
    <source>
        <dbReference type="EMBL" id="KAF0727710.1"/>
    </source>
</evidence>
<organism evidence="2 3">
    <name type="scientific">Aphanomyces euteiches</name>
    <dbReference type="NCBI Taxonomy" id="100861"/>
    <lineage>
        <taxon>Eukaryota</taxon>
        <taxon>Sar</taxon>
        <taxon>Stramenopiles</taxon>
        <taxon>Oomycota</taxon>
        <taxon>Saprolegniomycetes</taxon>
        <taxon>Saprolegniales</taxon>
        <taxon>Verrucalvaceae</taxon>
        <taxon>Aphanomyces</taxon>
    </lineage>
</organism>
<feature type="transmembrane region" description="Helical" evidence="1">
    <location>
        <begin position="152"/>
        <end position="176"/>
    </location>
</feature>
<proteinExistence type="predicted"/>
<dbReference type="EMBL" id="VJMJ01000191">
    <property type="protein sequence ID" value="KAF0727710.1"/>
    <property type="molecule type" value="Genomic_DNA"/>
</dbReference>
<sequence length="209" mass="23475">MMTRKSILLRTLHGPRAPCQRDTTTNFGIFLALLPGETALAFCVCLLSLHRQKLTTSHTPPQLIGTHRHVVVTTQLHMRPSHLTTNFNLANELSCPEAANMMTVAWEGIKLPQLESPTRRLLYIALPQCCHGSRFKCSHPSNQCQIRHTTGLVFKTIFTVDLILSVLAIHVVVVAIARLDRFVVDFMAAFCFPLHLTPVLQPPREHKCI</sequence>
<keyword evidence="1" id="KW-0472">Membrane</keyword>
<keyword evidence="1" id="KW-1133">Transmembrane helix</keyword>
<dbReference type="AlphaFoldDB" id="A0A6G0WKB9"/>
<name>A0A6G0WKB9_9STRA</name>
<dbReference type="Proteomes" id="UP000481153">
    <property type="component" value="Unassembled WGS sequence"/>
</dbReference>
<keyword evidence="3" id="KW-1185">Reference proteome</keyword>
<gene>
    <name evidence="2" type="ORF">Ae201684_014334</name>
</gene>
<accession>A0A6G0WKB9</accession>
<reference evidence="2 3" key="1">
    <citation type="submission" date="2019-07" db="EMBL/GenBank/DDBJ databases">
        <title>Genomics analysis of Aphanomyces spp. identifies a new class of oomycete effector associated with host adaptation.</title>
        <authorList>
            <person name="Gaulin E."/>
        </authorList>
    </citation>
    <scope>NUCLEOTIDE SEQUENCE [LARGE SCALE GENOMIC DNA]</scope>
    <source>
        <strain evidence="2 3">ATCC 201684</strain>
    </source>
</reference>
<keyword evidence="1" id="KW-0812">Transmembrane</keyword>
<comment type="caution">
    <text evidence="2">The sequence shown here is derived from an EMBL/GenBank/DDBJ whole genome shotgun (WGS) entry which is preliminary data.</text>
</comment>
<evidence type="ECO:0000256" key="1">
    <source>
        <dbReference type="SAM" id="Phobius"/>
    </source>
</evidence>